<gene>
    <name evidence="2" type="ORF">RDI58_011478</name>
</gene>
<dbReference type="Proteomes" id="UP001371456">
    <property type="component" value="Unassembled WGS sequence"/>
</dbReference>
<proteinExistence type="predicted"/>
<protein>
    <submittedName>
        <fullName evidence="2">Uncharacterized protein</fullName>
    </submittedName>
</protein>
<reference evidence="2 3" key="1">
    <citation type="submission" date="2024-02" db="EMBL/GenBank/DDBJ databases">
        <title>de novo genome assembly of Solanum bulbocastanum strain 11H21.</title>
        <authorList>
            <person name="Hosaka A.J."/>
        </authorList>
    </citation>
    <scope>NUCLEOTIDE SEQUENCE [LARGE SCALE GENOMIC DNA]</scope>
    <source>
        <tissue evidence="2">Young leaves</tissue>
    </source>
</reference>
<evidence type="ECO:0000313" key="2">
    <source>
        <dbReference type="EMBL" id="KAK6792397.1"/>
    </source>
</evidence>
<dbReference type="AlphaFoldDB" id="A0AAN8TWX7"/>
<feature type="compositionally biased region" description="Basic and acidic residues" evidence="1">
    <location>
        <begin position="62"/>
        <end position="77"/>
    </location>
</feature>
<evidence type="ECO:0000313" key="3">
    <source>
        <dbReference type="Proteomes" id="UP001371456"/>
    </source>
</evidence>
<organism evidence="2 3">
    <name type="scientific">Solanum bulbocastanum</name>
    <name type="common">Wild potato</name>
    <dbReference type="NCBI Taxonomy" id="147425"/>
    <lineage>
        <taxon>Eukaryota</taxon>
        <taxon>Viridiplantae</taxon>
        <taxon>Streptophyta</taxon>
        <taxon>Embryophyta</taxon>
        <taxon>Tracheophyta</taxon>
        <taxon>Spermatophyta</taxon>
        <taxon>Magnoliopsida</taxon>
        <taxon>eudicotyledons</taxon>
        <taxon>Gunneridae</taxon>
        <taxon>Pentapetalae</taxon>
        <taxon>asterids</taxon>
        <taxon>lamiids</taxon>
        <taxon>Solanales</taxon>
        <taxon>Solanaceae</taxon>
        <taxon>Solanoideae</taxon>
        <taxon>Solaneae</taxon>
        <taxon>Solanum</taxon>
    </lineage>
</organism>
<accession>A0AAN8TWX7</accession>
<name>A0AAN8TWX7_SOLBU</name>
<dbReference type="EMBL" id="JBANQN010000004">
    <property type="protein sequence ID" value="KAK6792397.1"/>
    <property type="molecule type" value="Genomic_DNA"/>
</dbReference>
<evidence type="ECO:0000256" key="1">
    <source>
        <dbReference type="SAM" id="MobiDB-lite"/>
    </source>
</evidence>
<comment type="caution">
    <text evidence="2">The sequence shown here is derived from an EMBL/GenBank/DDBJ whole genome shotgun (WGS) entry which is preliminary data.</text>
</comment>
<dbReference type="PANTHER" id="PTHR34950:SF15">
    <property type="entry name" value="REMORIN C-TERMINAL DOMAIN-CONTAINING PROTEIN"/>
    <property type="match status" value="1"/>
</dbReference>
<feature type="compositionally biased region" description="Low complexity" evidence="1">
    <location>
        <begin position="81"/>
        <end position="91"/>
    </location>
</feature>
<dbReference type="PANTHER" id="PTHR34950">
    <property type="entry name" value="OS04G0457400 PROTEIN"/>
    <property type="match status" value="1"/>
</dbReference>
<keyword evidence="3" id="KW-1185">Reference proteome</keyword>
<sequence length="117" mass="12788">MSIASGLVEAYVMKKLHKEKMKNLEKKEATTHENSNLLNIMASASACLAEAYVTRKQFKEKAMKKMDSNNEDADIKKLKNSSSSSSSSGGSCFSPMKLIFKRVHPNTTAAAPSSDEP</sequence>
<feature type="region of interest" description="Disordered" evidence="1">
    <location>
        <begin position="62"/>
        <end position="91"/>
    </location>
</feature>